<comment type="function">
    <text evidence="8">Probably functions as a manganese efflux pump.</text>
</comment>
<evidence type="ECO:0000256" key="5">
    <source>
        <dbReference type="ARBA" id="ARBA00023065"/>
    </source>
</evidence>
<evidence type="ECO:0000313" key="9">
    <source>
        <dbReference type="EMBL" id="SFF15195.1"/>
    </source>
</evidence>
<dbReference type="Proteomes" id="UP000183410">
    <property type="component" value="Unassembled WGS sequence"/>
</dbReference>
<evidence type="ECO:0000256" key="7">
    <source>
        <dbReference type="ARBA" id="ARBA00023211"/>
    </source>
</evidence>
<keyword evidence="1 8" id="KW-0813">Transport</keyword>
<dbReference type="EMBL" id="FONN01000015">
    <property type="protein sequence ID" value="SFF15195.1"/>
    <property type="molecule type" value="Genomic_DNA"/>
</dbReference>
<keyword evidence="7 8" id="KW-0464">Manganese</keyword>
<keyword evidence="3 8" id="KW-0812">Transmembrane</keyword>
<evidence type="ECO:0000313" key="10">
    <source>
        <dbReference type="Proteomes" id="UP000183410"/>
    </source>
</evidence>
<feature type="transmembrane region" description="Helical" evidence="8">
    <location>
        <begin position="12"/>
        <end position="33"/>
    </location>
</feature>
<evidence type="ECO:0000256" key="2">
    <source>
        <dbReference type="ARBA" id="ARBA00022475"/>
    </source>
</evidence>
<dbReference type="GO" id="GO:0005384">
    <property type="term" value="F:manganese ion transmembrane transporter activity"/>
    <property type="evidence" value="ECO:0007669"/>
    <property type="project" value="UniProtKB-UniRule"/>
</dbReference>
<gene>
    <name evidence="8" type="primary">mntP</name>
    <name evidence="9" type="ORF">SAMN04487969_115130</name>
</gene>
<dbReference type="InterPro" id="IPR003810">
    <property type="entry name" value="Mntp/YtaF"/>
</dbReference>
<sequence>MWGSHMLGGQFVTLLIMAVALGMDAFSLGIGIGLRGIRWNHMIRLSTIIGIFHIIMPLGGMYAGGFVSGLLGHVATAAAGVLLVLLGGHMIYSSLRGEDAQTFDHRTIWGTLLFALGVSADSFSVGVTLGMFAADLLLTVLLFGFFGSMMSIIGLLLGQRVSHKLGGYGEACGGAVLLVFGLLFIF</sequence>
<dbReference type="PANTHER" id="PTHR35529:SF1">
    <property type="entry name" value="MANGANESE EFFLUX PUMP MNTP-RELATED"/>
    <property type="match status" value="1"/>
</dbReference>
<evidence type="ECO:0000256" key="6">
    <source>
        <dbReference type="ARBA" id="ARBA00023136"/>
    </source>
</evidence>
<dbReference type="PANTHER" id="PTHR35529">
    <property type="entry name" value="MANGANESE EFFLUX PUMP MNTP-RELATED"/>
    <property type="match status" value="1"/>
</dbReference>
<keyword evidence="10" id="KW-1185">Reference proteome</keyword>
<dbReference type="HAMAP" id="MF_01521">
    <property type="entry name" value="MntP_pump"/>
    <property type="match status" value="1"/>
</dbReference>
<dbReference type="AlphaFoldDB" id="A0A1I2GC86"/>
<feature type="transmembrane region" description="Helical" evidence="8">
    <location>
        <begin position="70"/>
        <end position="95"/>
    </location>
</feature>
<keyword evidence="2 8" id="KW-1003">Cell membrane</keyword>
<dbReference type="InterPro" id="IPR022929">
    <property type="entry name" value="Put_MntP"/>
</dbReference>
<feature type="transmembrane region" description="Helical" evidence="8">
    <location>
        <begin position="45"/>
        <end position="64"/>
    </location>
</feature>
<organism evidence="9 10">
    <name type="scientific">Paenibacillus algorifonticola</name>
    <dbReference type="NCBI Taxonomy" id="684063"/>
    <lineage>
        <taxon>Bacteria</taxon>
        <taxon>Bacillati</taxon>
        <taxon>Bacillota</taxon>
        <taxon>Bacilli</taxon>
        <taxon>Bacillales</taxon>
        <taxon>Paenibacillaceae</taxon>
        <taxon>Paenibacillus</taxon>
    </lineage>
</organism>
<accession>A0A1I2GC86</accession>
<evidence type="ECO:0000256" key="1">
    <source>
        <dbReference type="ARBA" id="ARBA00022448"/>
    </source>
</evidence>
<evidence type="ECO:0000256" key="4">
    <source>
        <dbReference type="ARBA" id="ARBA00022989"/>
    </source>
</evidence>
<feature type="transmembrane region" description="Helical" evidence="8">
    <location>
        <begin position="165"/>
        <end position="185"/>
    </location>
</feature>
<keyword evidence="4 8" id="KW-1133">Transmembrane helix</keyword>
<reference evidence="10" key="1">
    <citation type="submission" date="2016-10" db="EMBL/GenBank/DDBJ databases">
        <authorList>
            <person name="Varghese N."/>
            <person name="Submissions S."/>
        </authorList>
    </citation>
    <scope>NUCLEOTIDE SEQUENCE [LARGE SCALE GENOMIC DNA]</scope>
    <source>
        <strain evidence="10">CGMCC 1.10223</strain>
    </source>
</reference>
<keyword evidence="6 8" id="KW-0472">Membrane</keyword>
<feature type="transmembrane region" description="Helical" evidence="8">
    <location>
        <begin position="107"/>
        <end position="130"/>
    </location>
</feature>
<dbReference type="Pfam" id="PF02659">
    <property type="entry name" value="Mntp"/>
    <property type="match status" value="1"/>
</dbReference>
<evidence type="ECO:0000256" key="8">
    <source>
        <dbReference type="HAMAP-Rule" id="MF_01521"/>
    </source>
</evidence>
<comment type="similarity">
    <text evidence="8">Belongs to the MntP (TC 9.B.29) family.</text>
</comment>
<dbReference type="GO" id="GO:0005886">
    <property type="term" value="C:plasma membrane"/>
    <property type="evidence" value="ECO:0007669"/>
    <property type="project" value="UniProtKB-SubCell"/>
</dbReference>
<name>A0A1I2GC86_9BACL</name>
<comment type="subcellular location">
    <subcellularLocation>
        <location evidence="8">Cell membrane</location>
        <topology evidence="8">Multi-pass membrane protein</topology>
    </subcellularLocation>
</comment>
<keyword evidence="5 8" id="KW-0406">Ion transport</keyword>
<protein>
    <recommendedName>
        <fullName evidence="8">Putative manganese efflux pump MntP</fullName>
    </recommendedName>
</protein>
<evidence type="ECO:0000256" key="3">
    <source>
        <dbReference type="ARBA" id="ARBA00022692"/>
    </source>
</evidence>
<proteinExistence type="inferred from homology"/>
<feature type="transmembrane region" description="Helical" evidence="8">
    <location>
        <begin position="136"/>
        <end position="158"/>
    </location>
</feature>